<dbReference type="EMBL" id="DF143490">
    <property type="protein sequence ID" value="GAA53420.1"/>
    <property type="molecule type" value="Genomic_DNA"/>
</dbReference>
<reference evidence="1" key="1">
    <citation type="journal article" date="2011" name="Genome Biol.">
        <title>The draft genome of the carcinogenic human liver fluke Clonorchis sinensis.</title>
        <authorList>
            <person name="Wang X."/>
            <person name="Chen W."/>
            <person name="Huang Y."/>
            <person name="Sun J."/>
            <person name="Men J."/>
            <person name="Liu H."/>
            <person name="Luo F."/>
            <person name="Guo L."/>
            <person name="Lv X."/>
            <person name="Deng C."/>
            <person name="Zhou C."/>
            <person name="Fan Y."/>
            <person name="Li X."/>
            <person name="Huang L."/>
            <person name="Hu Y."/>
            <person name="Liang C."/>
            <person name="Hu X."/>
            <person name="Xu J."/>
            <person name="Yu X."/>
        </authorList>
    </citation>
    <scope>NUCLEOTIDE SEQUENCE [LARGE SCALE GENOMIC DNA]</scope>
    <source>
        <strain evidence="1">Henan</strain>
    </source>
</reference>
<protein>
    <submittedName>
        <fullName evidence="1">Uncharacterized protein</fullName>
    </submittedName>
</protein>
<name>G7YKD8_CLOSI</name>
<reference key="2">
    <citation type="submission" date="2011-10" db="EMBL/GenBank/DDBJ databases">
        <title>The genome and transcriptome sequence of Clonorchis sinensis provide insights into the carcinogenic liver fluke.</title>
        <authorList>
            <person name="Wang X."/>
            <person name="Huang Y."/>
            <person name="Chen W."/>
            <person name="Liu H."/>
            <person name="Guo L."/>
            <person name="Chen Y."/>
            <person name="Luo F."/>
            <person name="Zhou W."/>
            <person name="Sun J."/>
            <person name="Mao Q."/>
            <person name="Liang P."/>
            <person name="Zhou C."/>
            <person name="Tian Y."/>
            <person name="Men J."/>
            <person name="Lv X."/>
            <person name="Huang L."/>
            <person name="Zhou J."/>
            <person name="Hu Y."/>
            <person name="Li R."/>
            <person name="Zhang F."/>
            <person name="Lei H."/>
            <person name="Li X."/>
            <person name="Hu X."/>
            <person name="Liang C."/>
            <person name="Xu J."/>
            <person name="Wu Z."/>
            <person name="Yu X."/>
        </authorList>
    </citation>
    <scope>NUCLEOTIDE SEQUENCE</scope>
    <source>
        <strain>Henan</strain>
    </source>
</reference>
<evidence type="ECO:0000313" key="2">
    <source>
        <dbReference type="Proteomes" id="UP000008909"/>
    </source>
</evidence>
<accession>G7YKD8</accession>
<dbReference type="AlphaFoldDB" id="G7YKD8"/>
<evidence type="ECO:0000313" key="1">
    <source>
        <dbReference type="EMBL" id="GAA53420.1"/>
    </source>
</evidence>
<gene>
    <name evidence="1" type="ORF">CLF_110179</name>
</gene>
<dbReference type="Proteomes" id="UP000008909">
    <property type="component" value="Unassembled WGS sequence"/>
</dbReference>
<sequence>MSISFCSGNGTYFFGAQAELNQNLQQTNQKRVSKVTYNEDVIAFLLLQMSAPEKALEMNDTLYPEDIEAASWPSAVKFLTALSQICFKDPPSVLSCLCLLSVDELKFWRLSVSARQMDVDAANQWSFHWYFLLNDKKCVWRRLSNLRCRAAATEDDKVHSQMTEAKTLTKFDVAKTARVSYPTPERDRCSTILQKAASNAATVIATPPLIVSQSASLSGQQAS</sequence>
<proteinExistence type="predicted"/>
<organism evidence="1 2">
    <name type="scientific">Clonorchis sinensis</name>
    <name type="common">Chinese liver fluke</name>
    <dbReference type="NCBI Taxonomy" id="79923"/>
    <lineage>
        <taxon>Eukaryota</taxon>
        <taxon>Metazoa</taxon>
        <taxon>Spiralia</taxon>
        <taxon>Lophotrochozoa</taxon>
        <taxon>Platyhelminthes</taxon>
        <taxon>Trematoda</taxon>
        <taxon>Digenea</taxon>
        <taxon>Opisthorchiida</taxon>
        <taxon>Opisthorchiata</taxon>
        <taxon>Opisthorchiidae</taxon>
        <taxon>Clonorchis</taxon>
    </lineage>
</organism>
<keyword evidence="2" id="KW-1185">Reference proteome</keyword>